<dbReference type="NCBIfam" id="TIGR03357">
    <property type="entry name" value="VI_zyme"/>
    <property type="match status" value="1"/>
</dbReference>
<dbReference type="RefSeq" id="WP_168061984.1">
    <property type="nucleotide sequence ID" value="NZ_VTOW01000003.1"/>
</dbReference>
<dbReference type="PANTHER" id="PTHR38595">
    <property type="entry name" value="CYTOPLASMIC PROTEIN-RELATED"/>
    <property type="match status" value="1"/>
</dbReference>
<evidence type="ECO:0000313" key="2">
    <source>
        <dbReference type="EMBL" id="NKE72396.1"/>
    </source>
</evidence>
<accession>A0A7X6ICC2</accession>
<proteinExistence type="predicted"/>
<protein>
    <submittedName>
        <fullName evidence="2">Type VI secretion system baseplate subunit TssE</fullName>
    </submittedName>
</protein>
<dbReference type="SUPFAM" id="SSF160719">
    <property type="entry name" value="gpW/gp25-like"/>
    <property type="match status" value="1"/>
</dbReference>
<organism evidence="2 3">
    <name type="scientific">Candidatus Manganitrophus noduliformans</name>
    <dbReference type="NCBI Taxonomy" id="2606439"/>
    <lineage>
        <taxon>Bacteria</taxon>
        <taxon>Pseudomonadati</taxon>
        <taxon>Nitrospirota</taxon>
        <taxon>Nitrospiria</taxon>
        <taxon>Candidatus Troglogloeales</taxon>
        <taxon>Candidatus Manganitrophaceae</taxon>
        <taxon>Candidatus Manganitrophus</taxon>
    </lineage>
</organism>
<dbReference type="InterPro" id="IPR017737">
    <property type="entry name" value="TssE1-like"/>
</dbReference>
<dbReference type="InterPro" id="IPR053176">
    <property type="entry name" value="T6SS_TssE1-like"/>
</dbReference>
<reference evidence="2 3" key="1">
    <citation type="journal article" date="2020" name="Nature">
        <title>Bacterial chemolithoautotrophy via manganese oxidation.</title>
        <authorList>
            <person name="Yu H."/>
            <person name="Leadbetter J.R."/>
        </authorList>
    </citation>
    <scope>NUCLEOTIDE SEQUENCE [LARGE SCALE GENOMIC DNA]</scope>
    <source>
        <strain evidence="2 3">Mn-1</strain>
    </source>
</reference>
<evidence type="ECO:0000259" key="1">
    <source>
        <dbReference type="Pfam" id="PF04965"/>
    </source>
</evidence>
<feature type="domain" description="IraD/Gp25-like" evidence="1">
    <location>
        <begin position="28"/>
        <end position="116"/>
    </location>
</feature>
<dbReference type="Pfam" id="PF04965">
    <property type="entry name" value="GPW_gp25"/>
    <property type="match status" value="1"/>
</dbReference>
<dbReference type="AlphaFoldDB" id="A0A7X6ICC2"/>
<dbReference type="EMBL" id="VTOW01000003">
    <property type="protein sequence ID" value="NKE72396.1"/>
    <property type="molecule type" value="Genomic_DNA"/>
</dbReference>
<name>A0A7X6ICC2_9BACT</name>
<dbReference type="InterPro" id="IPR007048">
    <property type="entry name" value="IraD/Gp25-like"/>
</dbReference>
<gene>
    <name evidence="2" type="primary">tssE</name>
    <name evidence="2" type="ORF">MNODULE_16720</name>
</gene>
<dbReference type="Gene3D" id="3.10.450.40">
    <property type="match status" value="1"/>
</dbReference>
<comment type="caution">
    <text evidence="2">The sequence shown here is derived from an EMBL/GenBank/DDBJ whole genome shotgun (WGS) entry which is preliminary data.</text>
</comment>
<evidence type="ECO:0000313" key="3">
    <source>
        <dbReference type="Proteomes" id="UP000534783"/>
    </source>
</evidence>
<dbReference type="PANTHER" id="PTHR38595:SF2">
    <property type="entry name" value="TYPE VI SECRETION SYSTEM BASEPLATE SUBUNIT TSSE"/>
    <property type="match status" value="1"/>
</dbReference>
<sequence length="138" mass="15828">MAREKSLLERLADPTGYRPLTVEENTQELADSILRHLRNMLNTKQGHSLTQPEYGMPDVTEFIQNLPEMVEVVQRGIRNSIEKFEPRLRNVTVTYVPSQDIATNIRFEITAELVTERDEASVWFETAVTPTGQIEIRG</sequence>
<dbReference type="Proteomes" id="UP000534783">
    <property type="component" value="Unassembled WGS sequence"/>
</dbReference>
<keyword evidence="3" id="KW-1185">Reference proteome</keyword>